<keyword evidence="4" id="KW-1185">Reference proteome</keyword>
<feature type="region of interest" description="Disordered" evidence="1">
    <location>
        <begin position="368"/>
        <end position="421"/>
    </location>
</feature>
<evidence type="ECO:0000259" key="2">
    <source>
        <dbReference type="Pfam" id="PF21038"/>
    </source>
</evidence>
<evidence type="ECO:0000313" key="4">
    <source>
        <dbReference type="Proteomes" id="UP000660262"/>
    </source>
</evidence>
<reference evidence="3" key="1">
    <citation type="submission" date="2020-10" db="EMBL/GenBank/DDBJ databases">
        <title>Unveiling of a novel bifunctional photoreceptor, Dualchrome1, isolated from a cosmopolitan green alga.</title>
        <authorList>
            <person name="Suzuki S."/>
            <person name="Kawachi M."/>
        </authorList>
    </citation>
    <scope>NUCLEOTIDE SEQUENCE</scope>
    <source>
        <strain evidence="3">NIES 2893</strain>
    </source>
</reference>
<feature type="domain" description="Centrosomal protein CEP104 N-terminal" evidence="2">
    <location>
        <begin position="72"/>
        <end position="200"/>
    </location>
</feature>
<dbReference type="Proteomes" id="UP000660262">
    <property type="component" value="Unassembled WGS sequence"/>
</dbReference>
<feature type="compositionally biased region" description="Low complexity" evidence="1">
    <location>
        <begin position="402"/>
        <end position="414"/>
    </location>
</feature>
<feature type="region of interest" description="Disordered" evidence="1">
    <location>
        <begin position="211"/>
        <end position="233"/>
    </location>
</feature>
<sequence length="502" mass="54397">MPILRGRAGASKDEFLKLPYTIHAESTRHGPRTGRHRQLSPEGPLARGGDSSLVTRGWVSPPWPAQLDDDDSPFPFDLVLELYKPCRLCEVHLVASEHMRPTRVEVIAGLARPDAPFPFARRDRSPGRSDSPFRKHRLRVVNLGEAVFNPDDGFELIPAVRRKIACDIEHCVFLKIRVYGCHTGAKNPQRQASFDGITLVGVPMQGTAAAVGSPSNVSLEMKPERVSRSPVRGRPVAKRNPLFGAIGAIGGLAKGIASLPFKMAGGIGNAVEHSVRGAMDSMPWKHGKNSEQIPKTYDEARATTYVPKRAWELSNELRMAAGADSPLSAGASAAAADMEKALRHERALLLTRKDKPVLDANDQLARYALPSKPRPGSGDIAAGVPPPFTRTASARAERMGQSASPADAARAPSPERYTRPSERMNAYTDYDAEQDCGCTFNDPPGGRFASPQRSGAAPVASSSALPRSPDQMRVAASPGGWGTQLLNKDQRRQPSPRRRINF</sequence>
<accession>A0A830HNG5</accession>
<dbReference type="InterPro" id="IPR048739">
    <property type="entry name" value="CEP104_N"/>
</dbReference>
<evidence type="ECO:0000313" key="3">
    <source>
        <dbReference type="EMBL" id="GHP08195.1"/>
    </source>
</evidence>
<feature type="region of interest" description="Disordered" evidence="1">
    <location>
        <begin position="437"/>
        <end position="502"/>
    </location>
</feature>
<proteinExistence type="predicted"/>
<comment type="caution">
    <text evidence="3">The sequence shown here is derived from an EMBL/GenBank/DDBJ whole genome shotgun (WGS) entry which is preliminary data.</text>
</comment>
<dbReference type="AlphaFoldDB" id="A0A830HNG5"/>
<gene>
    <name evidence="3" type="ORF">PPROV_000693600</name>
</gene>
<feature type="region of interest" description="Disordered" evidence="1">
    <location>
        <begin position="26"/>
        <end position="51"/>
    </location>
</feature>
<feature type="compositionally biased region" description="Basic residues" evidence="1">
    <location>
        <begin position="29"/>
        <end position="38"/>
    </location>
</feature>
<dbReference type="EMBL" id="BNJQ01000019">
    <property type="protein sequence ID" value="GHP08195.1"/>
    <property type="molecule type" value="Genomic_DNA"/>
</dbReference>
<dbReference type="Pfam" id="PF21038">
    <property type="entry name" value="CEP104_N"/>
    <property type="match status" value="1"/>
</dbReference>
<organism evidence="3 4">
    <name type="scientific">Pycnococcus provasolii</name>
    <dbReference type="NCBI Taxonomy" id="41880"/>
    <lineage>
        <taxon>Eukaryota</taxon>
        <taxon>Viridiplantae</taxon>
        <taxon>Chlorophyta</taxon>
        <taxon>Pseudoscourfieldiophyceae</taxon>
        <taxon>Pseudoscourfieldiales</taxon>
        <taxon>Pycnococcaceae</taxon>
        <taxon>Pycnococcus</taxon>
    </lineage>
</organism>
<protein>
    <recommendedName>
        <fullName evidence="2">Centrosomal protein CEP104 N-terminal domain-containing protein</fullName>
    </recommendedName>
</protein>
<evidence type="ECO:0000256" key="1">
    <source>
        <dbReference type="SAM" id="MobiDB-lite"/>
    </source>
</evidence>
<name>A0A830HNG5_9CHLO</name>